<keyword evidence="4" id="KW-0508">mRNA splicing</keyword>
<accession>A0A8R1YLK1</accession>
<evidence type="ECO:0000256" key="1">
    <source>
        <dbReference type="ARBA" id="ARBA00004123"/>
    </source>
</evidence>
<feature type="compositionally biased region" description="Low complexity" evidence="7">
    <location>
        <begin position="50"/>
        <end position="62"/>
    </location>
</feature>
<sequence length="656" mass="77848">MTDKRRREKRREEKDPVYGIKRRKKETKSREVSKSGRIGGGMGRRRSMSKSRSQSRSGSINRSRSRSRSPRRRVKRERRSSSSCSDRDNIYERKEVEDVPKNIQMFEAFVEKNSSVKDTMQKFGWNYEDANMWVEIIKELEILDATVEVMRAAFTEILDRWPYCYGYWCKWATIEAKTDTKKAFEVFDYAVNTFPLSVELWLAYIRFMRTELMKRKDGLEGIQRLNARALVTVGKEWRSLPVWKEVIAFETSIGNPLAVTVVMDNMMGTPLGGLDEAWEAVSSHFETTSLDNLMSLNERTELKWECLSERMIDEERNEEMAIRLRGLARRRVIYEETKKKMRTMELFESKVKRHYFHWKPLERGQLINWKKYIEWTRKNSSEGDDCVLIFERALIPCALYDEFWLMYADYRESRGELELAREILERAHRIHCKQSVNITVHLASLLEIMDRDLDATEALISFDSKYPGNLLIYNRYIAMLKRRELKYPGKESKRDKSVSETYECLIRFAVLPYSHYCLRVREREVDTKDRHSISSYYSLHYARYLRKIKGQSKMAMKVIKTAINNDPSNETLYHALIDLHYEKYPLDIESIKDSFDLCLNSPLTPHRVKIRMSQCKIELFEEIGDCPKEMRELNAYHRELMATNRGEKEKEKDISQ</sequence>
<dbReference type="PANTHER" id="PTHR17204">
    <property type="entry name" value="PRE-MRNA PROCESSING PROTEIN PRP39-RELATED"/>
    <property type="match status" value="1"/>
</dbReference>
<evidence type="ECO:0000313" key="8">
    <source>
        <dbReference type="EnsemblMetazoa" id="PPA31073.1"/>
    </source>
</evidence>
<dbReference type="EnsemblMetazoa" id="PPA31073.1">
    <property type="protein sequence ID" value="PPA31073.1"/>
    <property type="gene ID" value="WBGene00203938"/>
</dbReference>
<reference evidence="8" key="2">
    <citation type="submission" date="2022-06" db="UniProtKB">
        <authorList>
            <consortium name="EnsemblMetazoa"/>
        </authorList>
    </citation>
    <scope>IDENTIFICATION</scope>
    <source>
        <strain evidence="8">PS312</strain>
    </source>
</reference>
<evidence type="ECO:0000256" key="7">
    <source>
        <dbReference type="SAM" id="MobiDB-lite"/>
    </source>
</evidence>
<keyword evidence="5" id="KW-0539">Nucleus</keyword>
<comment type="similarity">
    <text evidence="6">Belongs to the PRP39 family.</text>
</comment>
<dbReference type="PANTHER" id="PTHR17204:SF5">
    <property type="entry name" value="PRE-MRNA-PROCESSING FACTOR 39"/>
    <property type="match status" value="1"/>
</dbReference>
<dbReference type="GO" id="GO:0000243">
    <property type="term" value="C:commitment complex"/>
    <property type="evidence" value="ECO:0000318"/>
    <property type="project" value="GO_Central"/>
</dbReference>
<dbReference type="Gene3D" id="1.25.40.10">
    <property type="entry name" value="Tetratricopeptide repeat domain"/>
    <property type="match status" value="2"/>
</dbReference>
<keyword evidence="3" id="KW-0677">Repeat</keyword>
<evidence type="ECO:0000256" key="2">
    <source>
        <dbReference type="ARBA" id="ARBA00022664"/>
    </source>
</evidence>
<dbReference type="Pfam" id="PF23240">
    <property type="entry name" value="HAT_PRP39_N"/>
    <property type="match status" value="1"/>
</dbReference>
<comment type="subcellular location">
    <subcellularLocation>
        <location evidence="1">Nucleus</location>
    </subcellularLocation>
</comment>
<dbReference type="Pfam" id="PF23241">
    <property type="entry name" value="HAT_PRP39_C"/>
    <property type="match status" value="1"/>
</dbReference>
<feature type="region of interest" description="Disordered" evidence="7">
    <location>
        <begin position="1"/>
        <end position="91"/>
    </location>
</feature>
<keyword evidence="2" id="KW-0507">mRNA processing</keyword>
<protein>
    <recommendedName>
        <fullName evidence="10">Suppressor of forked domain-containing protein</fullName>
    </recommendedName>
</protein>
<dbReference type="AlphaFoldDB" id="A0A2A6CRN9"/>
<evidence type="ECO:0000256" key="5">
    <source>
        <dbReference type="ARBA" id="ARBA00023242"/>
    </source>
</evidence>
<dbReference type="GO" id="GO:0005685">
    <property type="term" value="C:U1 snRNP"/>
    <property type="evidence" value="ECO:0000318"/>
    <property type="project" value="GO_Central"/>
</dbReference>
<reference evidence="9" key="1">
    <citation type="journal article" date="2008" name="Nat. Genet.">
        <title>The Pristionchus pacificus genome provides a unique perspective on nematode lifestyle and parasitism.</title>
        <authorList>
            <person name="Dieterich C."/>
            <person name="Clifton S.W."/>
            <person name="Schuster L.N."/>
            <person name="Chinwalla A."/>
            <person name="Delehaunty K."/>
            <person name="Dinkelacker I."/>
            <person name="Fulton L."/>
            <person name="Fulton R."/>
            <person name="Godfrey J."/>
            <person name="Minx P."/>
            <person name="Mitreva M."/>
            <person name="Roeseler W."/>
            <person name="Tian H."/>
            <person name="Witte H."/>
            <person name="Yang S.P."/>
            <person name="Wilson R.K."/>
            <person name="Sommer R.J."/>
        </authorList>
    </citation>
    <scope>NUCLEOTIDE SEQUENCE [LARGE SCALE GENOMIC DNA]</scope>
    <source>
        <strain evidence="9">PS312</strain>
    </source>
</reference>
<accession>A0A2A6CRN9</accession>
<feature type="compositionally biased region" description="Basic and acidic residues" evidence="7">
    <location>
        <begin position="1"/>
        <end position="16"/>
    </location>
</feature>
<proteinExistence type="inferred from homology"/>
<dbReference type="InterPro" id="IPR003107">
    <property type="entry name" value="HAT"/>
</dbReference>
<feature type="compositionally biased region" description="Basic residues" evidence="7">
    <location>
        <begin position="63"/>
        <end position="78"/>
    </location>
</feature>
<evidence type="ECO:0008006" key="10">
    <source>
        <dbReference type="Google" id="ProtNLM"/>
    </source>
</evidence>
<dbReference type="GO" id="GO:0071004">
    <property type="term" value="C:U2-type prespliceosome"/>
    <property type="evidence" value="ECO:0000318"/>
    <property type="project" value="GO_Central"/>
</dbReference>
<name>A0A2A6CRN9_PRIPA</name>
<dbReference type="SUPFAM" id="SSF48452">
    <property type="entry name" value="TPR-like"/>
    <property type="match status" value="1"/>
</dbReference>
<evidence type="ECO:0000256" key="4">
    <source>
        <dbReference type="ARBA" id="ARBA00023187"/>
    </source>
</evidence>
<dbReference type="InterPro" id="IPR011990">
    <property type="entry name" value="TPR-like_helical_dom_sf"/>
</dbReference>
<dbReference type="SMART" id="SM00386">
    <property type="entry name" value="HAT"/>
    <property type="match status" value="4"/>
</dbReference>
<evidence type="ECO:0000256" key="6">
    <source>
        <dbReference type="ARBA" id="ARBA00038019"/>
    </source>
</evidence>
<keyword evidence="9" id="KW-1185">Reference proteome</keyword>
<dbReference type="Proteomes" id="UP000005239">
    <property type="component" value="Unassembled WGS sequence"/>
</dbReference>
<evidence type="ECO:0000256" key="3">
    <source>
        <dbReference type="ARBA" id="ARBA00022737"/>
    </source>
</evidence>
<dbReference type="GO" id="GO:0000395">
    <property type="term" value="P:mRNA 5'-splice site recognition"/>
    <property type="evidence" value="ECO:0000318"/>
    <property type="project" value="GO_Central"/>
</dbReference>
<dbReference type="InterPro" id="IPR059164">
    <property type="entry name" value="HAT_PRP39_C"/>
</dbReference>
<evidence type="ECO:0000313" key="9">
    <source>
        <dbReference type="Proteomes" id="UP000005239"/>
    </source>
</evidence>
<organism evidence="8 9">
    <name type="scientific">Pristionchus pacificus</name>
    <name type="common">Parasitic nematode worm</name>
    <dbReference type="NCBI Taxonomy" id="54126"/>
    <lineage>
        <taxon>Eukaryota</taxon>
        <taxon>Metazoa</taxon>
        <taxon>Ecdysozoa</taxon>
        <taxon>Nematoda</taxon>
        <taxon>Chromadorea</taxon>
        <taxon>Rhabditida</taxon>
        <taxon>Rhabditina</taxon>
        <taxon>Diplogasteromorpha</taxon>
        <taxon>Diplogasteroidea</taxon>
        <taxon>Neodiplogasteridae</taxon>
        <taxon>Pristionchus</taxon>
    </lineage>
</organism>
<gene>
    <name evidence="8" type="primary">WBGene00203938</name>
</gene>
<dbReference type="OrthoDB" id="10265668at2759"/>